<keyword evidence="1" id="KW-0418">Kinase</keyword>
<name>A0ABQ1H2U8_9SPHN</name>
<dbReference type="SUPFAM" id="SSF53795">
    <property type="entry name" value="PEP carboxykinase-like"/>
    <property type="match status" value="1"/>
</dbReference>
<accession>A0ABQ1H2U8</accession>
<keyword evidence="1" id="KW-0808">Transferase</keyword>
<sequence>MYCYRVSGLTVRSDLRLPGLIPLDVVAIPDVTIRAIVVPEALDDVSVTGPNWQRSADRFLLEIPSIGRFLLEAGHSIGYSRSADIGDQDIAIFLAGNVFGILLHQRNHIVLHASAIAVKGKAVLFCGASGAGKSTMAAALGARGYTLVTDDQAAITLDATGMPIVHPDGRFLKLWTRSIEALALGDRKGEAMRDRLEKFYVEPGVASTAPMPVGAVYMLTEDRAPRVAGISRPNLVDGSRLLVANAYRPTLVRRMGQRQAYFQVGAAIAHVAGIFMLTRPLRFSAMDETIAQLEAHWAEVGLTPAAELAESRG</sequence>
<proteinExistence type="predicted"/>
<dbReference type="EMBL" id="BMDW01000019">
    <property type="protein sequence ID" value="GGA55922.1"/>
    <property type="molecule type" value="Genomic_DNA"/>
</dbReference>
<dbReference type="InterPro" id="IPR027417">
    <property type="entry name" value="P-loop_NTPase"/>
</dbReference>
<comment type="caution">
    <text evidence="1">The sequence shown here is derived from an EMBL/GenBank/DDBJ whole genome shotgun (WGS) entry which is preliminary data.</text>
</comment>
<keyword evidence="2" id="KW-1185">Reference proteome</keyword>
<reference evidence="2" key="1">
    <citation type="journal article" date="2019" name="Int. J. Syst. Evol. Microbiol.">
        <title>The Global Catalogue of Microorganisms (GCM) 10K type strain sequencing project: providing services to taxonomists for standard genome sequencing and annotation.</title>
        <authorList>
            <consortium name="The Broad Institute Genomics Platform"/>
            <consortium name="The Broad Institute Genome Sequencing Center for Infectious Disease"/>
            <person name="Wu L."/>
            <person name="Ma J."/>
        </authorList>
    </citation>
    <scope>NUCLEOTIDE SEQUENCE [LARGE SCALE GENOMIC DNA]</scope>
    <source>
        <strain evidence="2">CGMCC 1.10106</strain>
    </source>
</reference>
<dbReference type="Proteomes" id="UP000618591">
    <property type="component" value="Unassembled WGS sequence"/>
</dbReference>
<evidence type="ECO:0000313" key="1">
    <source>
        <dbReference type="EMBL" id="GGA55922.1"/>
    </source>
</evidence>
<dbReference type="Gene3D" id="3.40.50.300">
    <property type="entry name" value="P-loop containing nucleotide triphosphate hydrolases"/>
    <property type="match status" value="1"/>
</dbReference>
<gene>
    <name evidence="1" type="ORF">GCM10011395_27930</name>
</gene>
<dbReference type="GO" id="GO:0016301">
    <property type="term" value="F:kinase activity"/>
    <property type="evidence" value="ECO:0007669"/>
    <property type="project" value="UniProtKB-KW"/>
</dbReference>
<protein>
    <submittedName>
        <fullName evidence="1">HPr kinase</fullName>
    </submittedName>
</protein>
<organism evidence="1 2">
    <name type="scientific">Sphingomonas psychrolutea</name>
    <dbReference type="NCBI Taxonomy" id="1259676"/>
    <lineage>
        <taxon>Bacteria</taxon>
        <taxon>Pseudomonadati</taxon>
        <taxon>Pseudomonadota</taxon>
        <taxon>Alphaproteobacteria</taxon>
        <taxon>Sphingomonadales</taxon>
        <taxon>Sphingomonadaceae</taxon>
        <taxon>Sphingomonas</taxon>
    </lineage>
</organism>
<evidence type="ECO:0000313" key="2">
    <source>
        <dbReference type="Proteomes" id="UP000618591"/>
    </source>
</evidence>